<dbReference type="InterPro" id="IPR036890">
    <property type="entry name" value="HATPase_C_sf"/>
</dbReference>
<evidence type="ECO:0000256" key="1">
    <source>
        <dbReference type="ARBA" id="ARBA00000085"/>
    </source>
</evidence>
<keyword evidence="6" id="KW-0902">Two-component regulatory system</keyword>
<dbReference type="RefSeq" id="WP_338258213.1">
    <property type="nucleotide sequence ID" value="NZ_BSRI01000002.1"/>
</dbReference>
<evidence type="ECO:0000259" key="9">
    <source>
        <dbReference type="PROSITE" id="PS50112"/>
    </source>
</evidence>
<dbReference type="Gene3D" id="3.30.565.10">
    <property type="entry name" value="Histidine kinase-like ATPase, C-terminal domain"/>
    <property type="match status" value="1"/>
</dbReference>
<dbReference type="Gene3D" id="1.10.287.130">
    <property type="match status" value="1"/>
</dbReference>
<evidence type="ECO:0000313" key="12">
    <source>
        <dbReference type="Proteomes" id="UP001344906"/>
    </source>
</evidence>
<dbReference type="SMART" id="SM00388">
    <property type="entry name" value="HisKA"/>
    <property type="match status" value="1"/>
</dbReference>
<protein>
    <recommendedName>
        <fullName evidence="2">histidine kinase</fullName>
        <ecNumber evidence="2">2.7.13.3</ecNumber>
    </recommendedName>
</protein>
<evidence type="ECO:0000256" key="2">
    <source>
        <dbReference type="ARBA" id="ARBA00012438"/>
    </source>
</evidence>
<dbReference type="InterPro" id="IPR004358">
    <property type="entry name" value="Sig_transdc_His_kin-like_C"/>
</dbReference>
<dbReference type="NCBIfam" id="TIGR00229">
    <property type="entry name" value="sensory_box"/>
    <property type="match status" value="1"/>
</dbReference>
<dbReference type="PROSITE" id="PS50112">
    <property type="entry name" value="PAS"/>
    <property type="match status" value="1"/>
</dbReference>
<feature type="domain" description="Histidine kinase" evidence="8">
    <location>
        <begin position="305"/>
        <end position="528"/>
    </location>
</feature>
<dbReference type="Proteomes" id="UP001344906">
    <property type="component" value="Unassembled WGS sequence"/>
</dbReference>
<dbReference type="CDD" id="cd00075">
    <property type="entry name" value="HATPase"/>
    <property type="match status" value="1"/>
</dbReference>
<keyword evidence="3" id="KW-0597">Phosphoprotein</keyword>
<evidence type="ECO:0000256" key="4">
    <source>
        <dbReference type="ARBA" id="ARBA00022679"/>
    </source>
</evidence>
<feature type="domain" description="PAC" evidence="10">
    <location>
        <begin position="89"/>
        <end position="143"/>
    </location>
</feature>
<sequence>MQYETLKYPKSCLLSYKNRLDLQGRLLELAHDAIIVRDPQSAIVLWNQGAEKLYGWTAEEAMEQVTHTLLQTRFPIPLADIQRILEAKGYWEGELIHTSRTGEQIIVESRQVLERDTNAKPIAVLEINRDVTERRRLERIEHKLQAEQQAKLDFLQLIVDELPVSIYLVQGPDARILLFNQTAANVWGAEMKPGQPMAEFMKENNIQLLGAGGQALPLQQLATYRAIITGESIYQFQEVVRRSDGTTIPILVGAIPLKEHKEDLRRISHHLASASPPDEQIVLVVHQDVTTLKETEKLKDEFISLATHELRTPVTIVAMGADMLLTRSARGRGQPLDTRQEKIIQDMRQATRQLSKLTEDLVDATRMQAGHLKIERKSVDLIWLARQVIDRLQMTTQIHKINLHTSLDTLCAFVDADRIEQVLTNLLSNAIKYSPQGGPIDVTISDEAGASEALTAVQDHGLGIPTHQQSRIFGRFMRADNVKAMHISGTGLGLYLCRELIESHGGHIWFDSTEGEGSTFFFTLPLCRQPPA</sequence>
<dbReference type="Pfam" id="PF08448">
    <property type="entry name" value="PAS_4"/>
    <property type="match status" value="1"/>
</dbReference>
<evidence type="ECO:0000259" key="10">
    <source>
        <dbReference type="PROSITE" id="PS50113"/>
    </source>
</evidence>
<dbReference type="Gene3D" id="3.30.450.20">
    <property type="entry name" value="PAS domain"/>
    <property type="match status" value="2"/>
</dbReference>
<dbReference type="InterPro" id="IPR013656">
    <property type="entry name" value="PAS_4"/>
</dbReference>
<evidence type="ECO:0000313" key="11">
    <source>
        <dbReference type="EMBL" id="GLV60964.1"/>
    </source>
</evidence>
<dbReference type="PRINTS" id="PR00344">
    <property type="entry name" value="BCTRLSENSOR"/>
</dbReference>
<dbReference type="InterPro" id="IPR000014">
    <property type="entry name" value="PAS"/>
</dbReference>
<proteinExistence type="predicted"/>
<keyword evidence="5" id="KW-0418">Kinase</keyword>
<dbReference type="InterPro" id="IPR000700">
    <property type="entry name" value="PAS-assoc_C"/>
</dbReference>
<dbReference type="PROSITE" id="PS50113">
    <property type="entry name" value="PAC"/>
    <property type="match status" value="1"/>
</dbReference>
<dbReference type="Pfam" id="PF13426">
    <property type="entry name" value="PAS_9"/>
    <property type="match status" value="1"/>
</dbReference>
<dbReference type="PANTHER" id="PTHR43047:SF72">
    <property type="entry name" value="OSMOSENSING HISTIDINE PROTEIN KINASE SLN1"/>
    <property type="match status" value="1"/>
</dbReference>
<keyword evidence="4" id="KW-0808">Transferase</keyword>
<dbReference type="SMART" id="SM00091">
    <property type="entry name" value="PAS"/>
    <property type="match status" value="2"/>
</dbReference>
<evidence type="ECO:0000256" key="6">
    <source>
        <dbReference type="ARBA" id="ARBA00023012"/>
    </source>
</evidence>
<gene>
    <name evidence="11" type="ORF">KDH_77820</name>
</gene>
<dbReference type="SUPFAM" id="SSF55874">
    <property type="entry name" value="ATPase domain of HSP90 chaperone/DNA topoisomerase II/histidine kinase"/>
    <property type="match status" value="1"/>
</dbReference>
<evidence type="ECO:0000256" key="5">
    <source>
        <dbReference type="ARBA" id="ARBA00022777"/>
    </source>
</evidence>
<feature type="domain" description="PAS" evidence="9">
    <location>
        <begin position="25"/>
        <end position="64"/>
    </location>
</feature>
<comment type="caution">
    <text evidence="11">The sequence shown here is derived from an EMBL/GenBank/DDBJ whole genome shotgun (WGS) entry which is preliminary data.</text>
</comment>
<dbReference type="SUPFAM" id="SSF47384">
    <property type="entry name" value="Homodimeric domain of signal transducing histidine kinase"/>
    <property type="match status" value="1"/>
</dbReference>
<dbReference type="InterPro" id="IPR036097">
    <property type="entry name" value="HisK_dim/P_sf"/>
</dbReference>
<dbReference type="Pfam" id="PF02518">
    <property type="entry name" value="HATPase_c"/>
    <property type="match status" value="1"/>
</dbReference>
<dbReference type="EMBL" id="BSRI01000002">
    <property type="protein sequence ID" value="GLV60964.1"/>
    <property type="molecule type" value="Genomic_DNA"/>
</dbReference>
<dbReference type="InterPro" id="IPR005467">
    <property type="entry name" value="His_kinase_dom"/>
</dbReference>
<keyword evidence="12" id="KW-1185">Reference proteome</keyword>
<dbReference type="PANTHER" id="PTHR43047">
    <property type="entry name" value="TWO-COMPONENT HISTIDINE PROTEIN KINASE"/>
    <property type="match status" value="1"/>
</dbReference>
<evidence type="ECO:0000256" key="7">
    <source>
        <dbReference type="SAM" id="Coils"/>
    </source>
</evidence>
<dbReference type="InterPro" id="IPR003661">
    <property type="entry name" value="HisK_dim/P_dom"/>
</dbReference>
<dbReference type="SUPFAM" id="SSF55785">
    <property type="entry name" value="PYP-like sensor domain (PAS domain)"/>
    <property type="match status" value="2"/>
</dbReference>
<dbReference type="CDD" id="cd00130">
    <property type="entry name" value="PAS"/>
    <property type="match status" value="1"/>
</dbReference>
<dbReference type="InterPro" id="IPR035965">
    <property type="entry name" value="PAS-like_dom_sf"/>
</dbReference>
<organism evidence="11 12">
    <name type="scientific">Dictyobacter halimunensis</name>
    <dbReference type="NCBI Taxonomy" id="3026934"/>
    <lineage>
        <taxon>Bacteria</taxon>
        <taxon>Bacillati</taxon>
        <taxon>Chloroflexota</taxon>
        <taxon>Ktedonobacteria</taxon>
        <taxon>Ktedonobacterales</taxon>
        <taxon>Dictyobacteraceae</taxon>
        <taxon>Dictyobacter</taxon>
    </lineage>
</organism>
<dbReference type="Pfam" id="PF00512">
    <property type="entry name" value="HisKA"/>
    <property type="match status" value="1"/>
</dbReference>
<reference evidence="11 12" key="1">
    <citation type="submission" date="2023-02" db="EMBL/GenBank/DDBJ databases">
        <title>Dictyobacter halimunensis sp. nov., a new member of the class Ktedonobacteria from forest soil in a geothermal area.</title>
        <authorList>
            <person name="Rachmania M.K."/>
            <person name="Ningsih F."/>
            <person name="Sakai Y."/>
            <person name="Yabe S."/>
            <person name="Yokota A."/>
            <person name="Sjamsuridzal W."/>
        </authorList>
    </citation>
    <scope>NUCLEOTIDE SEQUENCE [LARGE SCALE GENOMIC DNA]</scope>
    <source>
        <strain evidence="11 12">S3.2.2.5</strain>
    </source>
</reference>
<feature type="coiled-coil region" evidence="7">
    <location>
        <begin position="340"/>
        <end position="367"/>
    </location>
</feature>
<evidence type="ECO:0000259" key="8">
    <source>
        <dbReference type="PROSITE" id="PS50109"/>
    </source>
</evidence>
<dbReference type="PROSITE" id="PS50109">
    <property type="entry name" value="HIS_KIN"/>
    <property type="match status" value="1"/>
</dbReference>
<dbReference type="EC" id="2.7.13.3" evidence="2"/>
<evidence type="ECO:0000256" key="3">
    <source>
        <dbReference type="ARBA" id="ARBA00022553"/>
    </source>
</evidence>
<comment type="catalytic activity">
    <reaction evidence="1">
        <text>ATP + protein L-histidine = ADP + protein N-phospho-L-histidine.</text>
        <dbReference type="EC" id="2.7.13.3"/>
    </reaction>
</comment>
<name>A0ABQ6G546_9CHLR</name>
<dbReference type="InterPro" id="IPR003594">
    <property type="entry name" value="HATPase_dom"/>
</dbReference>
<dbReference type="SMART" id="SM00387">
    <property type="entry name" value="HATPase_c"/>
    <property type="match status" value="1"/>
</dbReference>
<dbReference type="CDD" id="cd00082">
    <property type="entry name" value="HisKA"/>
    <property type="match status" value="1"/>
</dbReference>
<keyword evidence="7" id="KW-0175">Coiled coil</keyword>
<accession>A0ABQ6G546</accession>